<comment type="caution">
    <text evidence="3">The sequence shown here is derived from an EMBL/GenBank/DDBJ whole genome shotgun (WGS) entry which is preliminary data.</text>
</comment>
<dbReference type="Proteomes" id="UP000626026">
    <property type="component" value="Unassembled WGS sequence"/>
</dbReference>
<sequence>MHRRTMLAGPLALLAGTAALPGARAQAQAANYPTRPVRIMVPYAAGQGSDLFARRFSEYFHKRLGQVFVVENRAGAGGNIGTAAAARTEPDGYTLLWGTNGTHAGNEFMYASLGFDPVKDFDPIAGVLRFGMVLSTAKNSRFHSVAELIAAAKEKPGQVSVGCPSTTARVVLQMIRDKTGADLLPVPYNGSGQALTGLLRNDVQASIDTVTAALGPIRQGQVAPIAISTDSRTESLAEVPTLKESGVDVTLVAWNALYAPRSTPPAVVQLMNRVVNEALADPAIKANMVQDGADPLGGTPADLAALMRRDRAIWEPIVRSLGLTAQ</sequence>
<dbReference type="Pfam" id="PF03401">
    <property type="entry name" value="TctC"/>
    <property type="match status" value="1"/>
</dbReference>
<dbReference type="SUPFAM" id="SSF53850">
    <property type="entry name" value="Periplasmic binding protein-like II"/>
    <property type="match status" value="1"/>
</dbReference>
<proteinExistence type="inferred from homology"/>
<dbReference type="Gene3D" id="3.40.190.150">
    <property type="entry name" value="Bordetella uptake gene, domain 1"/>
    <property type="match status" value="1"/>
</dbReference>
<dbReference type="InterPro" id="IPR005064">
    <property type="entry name" value="BUG"/>
</dbReference>
<feature type="signal peptide" evidence="2">
    <location>
        <begin position="1"/>
        <end position="29"/>
    </location>
</feature>
<evidence type="ECO:0000313" key="4">
    <source>
        <dbReference type="Proteomes" id="UP000626026"/>
    </source>
</evidence>
<evidence type="ECO:0000256" key="1">
    <source>
        <dbReference type="ARBA" id="ARBA00006987"/>
    </source>
</evidence>
<dbReference type="PIRSF" id="PIRSF017082">
    <property type="entry name" value="YflP"/>
    <property type="match status" value="1"/>
</dbReference>
<accession>A0ABR7RP15</accession>
<evidence type="ECO:0000313" key="3">
    <source>
        <dbReference type="EMBL" id="MBC9208339.1"/>
    </source>
</evidence>
<keyword evidence="4" id="KW-1185">Reference proteome</keyword>
<dbReference type="InterPro" id="IPR042100">
    <property type="entry name" value="Bug_dom1"/>
</dbReference>
<dbReference type="PANTHER" id="PTHR42928:SF5">
    <property type="entry name" value="BLR1237 PROTEIN"/>
    <property type="match status" value="1"/>
</dbReference>
<reference evidence="3 4" key="1">
    <citation type="journal article" date="2013" name="Int. J. Syst. Evol. Microbiol.">
        <title>Roseomonas aerophila sp. nov., isolated from air.</title>
        <authorList>
            <person name="Kim S.J."/>
            <person name="Weon H.Y."/>
            <person name="Ahn J.H."/>
            <person name="Hong S.B."/>
            <person name="Seok S.J."/>
            <person name="Whang K.S."/>
            <person name="Kwon S.W."/>
        </authorList>
    </citation>
    <scope>NUCLEOTIDE SEQUENCE [LARGE SCALE GENOMIC DNA]</scope>
    <source>
        <strain evidence="3 4">NBRC 108923</strain>
    </source>
</reference>
<dbReference type="EMBL" id="JACTVA010000030">
    <property type="protein sequence ID" value="MBC9208339.1"/>
    <property type="molecule type" value="Genomic_DNA"/>
</dbReference>
<dbReference type="CDD" id="cd07012">
    <property type="entry name" value="PBP2_Bug_TTT"/>
    <property type="match status" value="1"/>
</dbReference>
<organism evidence="3 4">
    <name type="scientific">Teichococcus aerophilus</name>
    <dbReference type="NCBI Taxonomy" id="1224513"/>
    <lineage>
        <taxon>Bacteria</taxon>
        <taxon>Pseudomonadati</taxon>
        <taxon>Pseudomonadota</taxon>
        <taxon>Alphaproteobacteria</taxon>
        <taxon>Acetobacterales</taxon>
        <taxon>Roseomonadaceae</taxon>
        <taxon>Roseomonas</taxon>
    </lineage>
</organism>
<feature type="chain" id="PRO_5045169216" evidence="2">
    <location>
        <begin position="30"/>
        <end position="326"/>
    </location>
</feature>
<dbReference type="Gene3D" id="3.40.190.10">
    <property type="entry name" value="Periplasmic binding protein-like II"/>
    <property type="match status" value="1"/>
</dbReference>
<gene>
    <name evidence="3" type="ORF">IBL26_15950</name>
</gene>
<dbReference type="PANTHER" id="PTHR42928">
    <property type="entry name" value="TRICARBOXYLATE-BINDING PROTEIN"/>
    <property type="match status" value="1"/>
</dbReference>
<name>A0ABR7RP15_9PROT</name>
<dbReference type="RefSeq" id="WP_187785496.1">
    <property type="nucleotide sequence ID" value="NZ_JACTVA010000030.1"/>
</dbReference>
<keyword evidence="2" id="KW-0732">Signal</keyword>
<protein>
    <submittedName>
        <fullName evidence="3">Tripartite tricarboxylate transporter substrate binding protein</fullName>
    </submittedName>
</protein>
<comment type="similarity">
    <text evidence="1">Belongs to the UPF0065 (bug) family.</text>
</comment>
<evidence type="ECO:0000256" key="2">
    <source>
        <dbReference type="SAM" id="SignalP"/>
    </source>
</evidence>